<organism evidence="2 3">
    <name type="scientific">Scleroderma citrinum Foug A</name>
    <dbReference type="NCBI Taxonomy" id="1036808"/>
    <lineage>
        <taxon>Eukaryota</taxon>
        <taxon>Fungi</taxon>
        <taxon>Dikarya</taxon>
        <taxon>Basidiomycota</taxon>
        <taxon>Agaricomycotina</taxon>
        <taxon>Agaricomycetes</taxon>
        <taxon>Agaricomycetidae</taxon>
        <taxon>Boletales</taxon>
        <taxon>Sclerodermatineae</taxon>
        <taxon>Sclerodermataceae</taxon>
        <taxon>Scleroderma</taxon>
    </lineage>
</organism>
<dbReference type="InterPro" id="IPR049233">
    <property type="entry name" value="DUF6830"/>
</dbReference>
<name>A0A0C3DPB1_9AGAM</name>
<dbReference type="HOGENOM" id="CLU_006344_9_3_1"/>
<evidence type="ECO:0000313" key="2">
    <source>
        <dbReference type="EMBL" id="KIM62465.1"/>
    </source>
</evidence>
<dbReference type="AlphaFoldDB" id="A0A0C3DPB1"/>
<protein>
    <recommendedName>
        <fullName evidence="1">DUF6830 domain-containing protein</fullName>
    </recommendedName>
</protein>
<keyword evidence="3" id="KW-1185">Reference proteome</keyword>
<dbReference type="Proteomes" id="UP000053989">
    <property type="component" value="Unassembled WGS sequence"/>
</dbReference>
<evidence type="ECO:0000313" key="3">
    <source>
        <dbReference type="Proteomes" id="UP000053989"/>
    </source>
</evidence>
<dbReference type="EMBL" id="KN822042">
    <property type="protein sequence ID" value="KIM62465.1"/>
    <property type="molecule type" value="Genomic_DNA"/>
</dbReference>
<reference evidence="2 3" key="1">
    <citation type="submission" date="2014-04" db="EMBL/GenBank/DDBJ databases">
        <authorList>
            <consortium name="DOE Joint Genome Institute"/>
            <person name="Kuo A."/>
            <person name="Kohler A."/>
            <person name="Nagy L.G."/>
            <person name="Floudas D."/>
            <person name="Copeland A."/>
            <person name="Barry K.W."/>
            <person name="Cichocki N."/>
            <person name="Veneault-Fourrey C."/>
            <person name="LaButti K."/>
            <person name="Lindquist E.A."/>
            <person name="Lipzen A."/>
            <person name="Lundell T."/>
            <person name="Morin E."/>
            <person name="Murat C."/>
            <person name="Sun H."/>
            <person name="Tunlid A."/>
            <person name="Henrissat B."/>
            <person name="Grigoriev I.V."/>
            <person name="Hibbett D.S."/>
            <person name="Martin F."/>
            <person name="Nordberg H.P."/>
            <person name="Cantor M.N."/>
            <person name="Hua S.X."/>
        </authorList>
    </citation>
    <scope>NUCLEOTIDE SEQUENCE [LARGE SCALE GENOMIC DNA]</scope>
    <source>
        <strain evidence="2 3">Foug A</strain>
    </source>
</reference>
<dbReference type="OrthoDB" id="3232986at2759"/>
<feature type="non-terminal residue" evidence="2">
    <location>
        <position position="1"/>
    </location>
</feature>
<proteinExistence type="predicted"/>
<dbReference type="InParanoid" id="A0A0C3DPB1"/>
<sequence length="267" mass="30010">ITNYFTIARHLVSASGTVPTPLRLFSVGSTAFHLTSKPSIRRLSVQEVADMFQLTDLPSALSCFVAFKKDNGPSTLAPIGGHRRSNGSILLFDELQVWFKLHIQGYNFHIRDQVLPAQTLFCTPPSTSWPFGRYDAALVTTSPNSTWPDTGLQGHTVVQLQLLMHPIPKKNLSGQLYDHFLMYVQCFNLVQHHIEMGMPLLKRATHANGEHLGDIIPISQLRSYINVLPHFGAVADPCLTECNSLKHSQEFFLNKYFDKNIMFSLQC</sequence>
<gene>
    <name evidence="2" type="ORF">SCLCIDRAFT_119479</name>
</gene>
<evidence type="ECO:0000259" key="1">
    <source>
        <dbReference type="Pfam" id="PF20722"/>
    </source>
</evidence>
<feature type="domain" description="DUF6830" evidence="1">
    <location>
        <begin position="3"/>
        <end position="159"/>
    </location>
</feature>
<dbReference type="Pfam" id="PF20722">
    <property type="entry name" value="DUF6830"/>
    <property type="match status" value="1"/>
</dbReference>
<accession>A0A0C3DPB1</accession>
<reference evidence="3" key="2">
    <citation type="submission" date="2015-01" db="EMBL/GenBank/DDBJ databases">
        <title>Evolutionary Origins and Diversification of the Mycorrhizal Mutualists.</title>
        <authorList>
            <consortium name="DOE Joint Genome Institute"/>
            <consortium name="Mycorrhizal Genomics Consortium"/>
            <person name="Kohler A."/>
            <person name="Kuo A."/>
            <person name="Nagy L.G."/>
            <person name="Floudas D."/>
            <person name="Copeland A."/>
            <person name="Barry K.W."/>
            <person name="Cichocki N."/>
            <person name="Veneault-Fourrey C."/>
            <person name="LaButti K."/>
            <person name="Lindquist E.A."/>
            <person name="Lipzen A."/>
            <person name="Lundell T."/>
            <person name="Morin E."/>
            <person name="Murat C."/>
            <person name="Riley R."/>
            <person name="Ohm R."/>
            <person name="Sun H."/>
            <person name="Tunlid A."/>
            <person name="Henrissat B."/>
            <person name="Grigoriev I.V."/>
            <person name="Hibbett D.S."/>
            <person name="Martin F."/>
        </authorList>
    </citation>
    <scope>NUCLEOTIDE SEQUENCE [LARGE SCALE GENOMIC DNA]</scope>
    <source>
        <strain evidence="3">Foug A</strain>
    </source>
</reference>